<organism evidence="6">
    <name type="scientific">Oxya chinensis</name>
    <dbReference type="NCBI Taxonomy" id="165482"/>
    <lineage>
        <taxon>Eukaryota</taxon>
        <taxon>Metazoa</taxon>
        <taxon>Ecdysozoa</taxon>
        <taxon>Arthropoda</taxon>
        <taxon>Hexapoda</taxon>
        <taxon>Insecta</taxon>
        <taxon>Pterygota</taxon>
        <taxon>Neoptera</taxon>
        <taxon>Polyneoptera</taxon>
        <taxon>Orthoptera</taxon>
        <taxon>Caelifera</taxon>
        <taxon>Acrididea</taxon>
        <taxon>Acridomorpha</taxon>
        <taxon>Acridoidea</taxon>
        <taxon>Acrididae</taxon>
        <taxon>Oxyinae</taxon>
        <taxon>Oxya</taxon>
    </lineage>
</organism>
<dbReference type="GO" id="GO:0042026">
    <property type="term" value="P:protein refolding"/>
    <property type="evidence" value="ECO:0007669"/>
    <property type="project" value="TreeGrafter"/>
</dbReference>
<feature type="domain" description="SHSP" evidence="5">
    <location>
        <begin position="32"/>
        <end position="145"/>
    </location>
</feature>
<dbReference type="PANTHER" id="PTHR45640:SF13">
    <property type="entry name" value="HEAT SHOCK PROTEIN 22-RELATED"/>
    <property type="match status" value="1"/>
</dbReference>
<reference evidence="6" key="1">
    <citation type="submission" date="2014-04" db="EMBL/GenBank/DDBJ databases">
        <title>The molecular properties of seven small heat shock proteins and their responses under cadmium stress in Oxya chinensis.</title>
        <authorList>
            <person name="Kou L."/>
            <person name="Wu H."/>
            <person name="Zhang Y."/>
            <person name="Guo Y."/>
            <person name="Zhang J."/>
            <person name="Ma E."/>
        </authorList>
    </citation>
    <scope>NUCLEOTIDE SEQUENCE</scope>
</reference>
<dbReference type="GO" id="GO:0005737">
    <property type="term" value="C:cytoplasm"/>
    <property type="evidence" value="ECO:0007669"/>
    <property type="project" value="TreeGrafter"/>
</dbReference>
<dbReference type="InterPro" id="IPR001436">
    <property type="entry name" value="Alpha-crystallin/sHSP_animal"/>
</dbReference>
<dbReference type="InterPro" id="IPR002068">
    <property type="entry name" value="A-crystallin/Hsp20_dom"/>
</dbReference>
<evidence type="ECO:0000256" key="3">
    <source>
        <dbReference type="RuleBase" id="RU003616"/>
    </source>
</evidence>
<accession>A0A0C5ING7</accession>
<feature type="region of interest" description="Disordered" evidence="4">
    <location>
        <begin position="147"/>
        <end position="173"/>
    </location>
</feature>
<dbReference type="Gene3D" id="2.60.40.790">
    <property type="match status" value="1"/>
</dbReference>
<name>A0A0C5ING7_9ORTH</name>
<evidence type="ECO:0000256" key="2">
    <source>
        <dbReference type="PROSITE-ProRule" id="PRU00285"/>
    </source>
</evidence>
<dbReference type="GO" id="GO:0009408">
    <property type="term" value="P:response to heat"/>
    <property type="evidence" value="ECO:0007669"/>
    <property type="project" value="TreeGrafter"/>
</dbReference>
<dbReference type="PROSITE" id="PS01031">
    <property type="entry name" value="SHSP"/>
    <property type="match status" value="1"/>
</dbReference>
<dbReference type="CDD" id="cd06526">
    <property type="entry name" value="metazoan_ACD"/>
    <property type="match status" value="1"/>
</dbReference>
<dbReference type="SUPFAM" id="SSF49764">
    <property type="entry name" value="HSP20-like chaperones"/>
    <property type="match status" value="1"/>
</dbReference>
<dbReference type="GO" id="GO:0051082">
    <property type="term" value="F:unfolded protein binding"/>
    <property type="evidence" value="ECO:0007669"/>
    <property type="project" value="TreeGrafter"/>
</dbReference>
<evidence type="ECO:0000313" key="6">
    <source>
        <dbReference type="EMBL" id="AJP36905.1"/>
    </source>
</evidence>
<sequence>MSLLPLLFGEIEYPAPRISPRYTHNLPLDTLNQLEAAQKELGAAQCYGDDGLKVNLDVQQFRPDEVTVKVVDKFIVVEAKHEERQDQHGYISRSFTRRYLIPEDADADKVASTLSSDGVLCIVAPKKKPLPMPGANERIVPIIRSSAPAVNQVSDPSKVEQEGVAATEETPSK</sequence>
<comment type="similarity">
    <text evidence="2 3">Belongs to the small heat shock protein (HSP20) family.</text>
</comment>
<dbReference type="Pfam" id="PF00011">
    <property type="entry name" value="HSP20"/>
    <property type="match status" value="1"/>
</dbReference>
<gene>
    <name evidence="6" type="primary">HSP19.1</name>
</gene>
<dbReference type="PANTHER" id="PTHR45640">
    <property type="entry name" value="HEAT SHOCK PROTEIN HSP-12.2-RELATED"/>
    <property type="match status" value="1"/>
</dbReference>
<dbReference type="InterPro" id="IPR008978">
    <property type="entry name" value="HSP20-like_chaperone"/>
</dbReference>
<protein>
    <submittedName>
        <fullName evidence="6">Heat shock protein 19.1</fullName>
    </submittedName>
</protein>
<keyword evidence="1 6" id="KW-0346">Stress response</keyword>
<evidence type="ECO:0000259" key="5">
    <source>
        <dbReference type="PROSITE" id="PS01031"/>
    </source>
</evidence>
<evidence type="ECO:0000256" key="4">
    <source>
        <dbReference type="SAM" id="MobiDB-lite"/>
    </source>
</evidence>
<dbReference type="PRINTS" id="PR00299">
    <property type="entry name" value="ACRYSTALLIN"/>
</dbReference>
<dbReference type="GO" id="GO:0005634">
    <property type="term" value="C:nucleus"/>
    <property type="evidence" value="ECO:0007669"/>
    <property type="project" value="TreeGrafter"/>
</dbReference>
<evidence type="ECO:0000256" key="1">
    <source>
        <dbReference type="ARBA" id="ARBA00023016"/>
    </source>
</evidence>
<dbReference type="AlphaFoldDB" id="A0A0C5ING7"/>
<proteinExistence type="evidence at transcript level"/>
<dbReference type="EMBL" id="KJ746486">
    <property type="protein sequence ID" value="AJP36905.1"/>
    <property type="molecule type" value="mRNA"/>
</dbReference>